<keyword evidence="7" id="KW-0406">Ion transport</keyword>
<reference evidence="13" key="1">
    <citation type="submission" date="2023-03" db="EMBL/GenBank/DDBJ databases">
        <authorList>
            <person name="Steffen K."/>
            <person name="Cardenas P."/>
        </authorList>
    </citation>
    <scope>NUCLEOTIDE SEQUENCE</scope>
</reference>
<keyword evidence="14" id="KW-1185">Reference proteome</keyword>
<comment type="similarity">
    <text evidence="2">Belongs to the cation diffusion facilitator (CDF) transporter (TC 2.A.4) family. SLC30A subfamily.</text>
</comment>
<dbReference type="InterPro" id="IPR058533">
    <property type="entry name" value="Cation_efflux_TM"/>
</dbReference>
<name>A0AA35S366_GEOBA</name>
<dbReference type="InterPro" id="IPR027470">
    <property type="entry name" value="Cation_efflux_CTD"/>
</dbReference>
<feature type="transmembrane region" description="Helical" evidence="10">
    <location>
        <begin position="24"/>
        <end position="44"/>
    </location>
</feature>
<feature type="transmembrane region" description="Helical" evidence="10">
    <location>
        <begin position="192"/>
        <end position="210"/>
    </location>
</feature>
<dbReference type="Pfam" id="PF16916">
    <property type="entry name" value="ZT_dimer"/>
    <property type="match status" value="1"/>
</dbReference>
<evidence type="ECO:0000313" key="14">
    <source>
        <dbReference type="Proteomes" id="UP001174909"/>
    </source>
</evidence>
<gene>
    <name evidence="13" type="ORF">GBAR_LOCUS13250</name>
</gene>
<evidence type="ECO:0000256" key="8">
    <source>
        <dbReference type="ARBA" id="ARBA00023136"/>
    </source>
</evidence>
<dbReference type="Pfam" id="PF01545">
    <property type="entry name" value="Cation_efflux"/>
    <property type="match status" value="2"/>
</dbReference>
<feature type="transmembrane region" description="Helical" evidence="10">
    <location>
        <begin position="526"/>
        <end position="544"/>
    </location>
</feature>
<evidence type="ECO:0000256" key="1">
    <source>
        <dbReference type="ARBA" id="ARBA00004141"/>
    </source>
</evidence>
<sequence>MTMGLQRQDGDSNHQGSSGGRTSLIIALVLVIGVMVAEIIVGAVSGSLALLADAGHMLAGGAAISIALFASWAESRPASVERTFGYHRSEVAGSMLSALALWLVAAWVLFEGIGRYTNRAELEIDAGPMLVLGAIGLGVNVVASVVLRIGARHNERAGEAFRHMVSDFIASVGVVAAAVLVLVNDWPAADPIVSIGIAALIAASSWRLLLKVFYAIMEGTPEHLDLYSLCSDIEDVPGVTLIHDVHAWSISENYHALTAHVVLESGYAGKSDDLLSRMREIVYDKHRVSHLTLQFEESATRCLENHHLGHLEARSRFNAHEEHDHGGHDDHNDHSGHDHHGHAHDHAAEFREARRRSLIIALTLIGGFMVVEVLGGIFSGSLALLADAGHMLTDAASIALALVAVWIAGRPESIEWTFGYQRTEVLAAAFNALSLWVIAGWIVWEAAERFVNHHEIHIDGGLMLIVGGIGLAVNIAAAFVLHAGSKHSLNVDGAFKHVMADLMGSVGVVISGVIVILTDWVLIDPILSIGIAVLIVLSSWRLVLKSVNVLLGGVPEHIDLYALCAEIEDVPGVTLIHEVHVFTVTSNFDLMTAHILVDPDFEGYEDEMQRQLRRIASDSYGLQHVTFQLCHTADECAENHHVGHLEALARSGT</sequence>
<evidence type="ECO:0000256" key="2">
    <source>
        <dbReference type="ARBA" id="ARBA00008873"/>
    </source>
</evidence>
<feature type="transmembrane region" description="Helical" evidence="10">
    <location>
        <begin position="168"/>
        <end position="186"/>
    </location>
</feature>
<dbReference type="AlphaFoldDB" id="A0AA35S366"/>
<organism evidence="13 14">
    <name type="scientific">Geodia barretti</name>
    <name type="common">Barrett's horny sponge</name>
    <dbReference type="NCBI Taxonomy" id="519541"/>
    <lineage>
        <taxon>Eukaryota</taxon>
        <taxon>Metazoa</taxon>
        <taxon>Porifera</taxon>
        <taxon>Demospongiae</taxon>
        <taxon>Heteroscleromorpha</taxon>
        <taxon>Tetractinellida</taxon>
        <taxon>Astrophorina</taxon>
        <taxon>Geodiidae</taxon>
        <taxon>Geodia</taxon>
    </lineage>
</organism>
<feature type="transmembrane region" description="Helical" evidence="10">
    <location>
        <begin position="502"/>
        <end position="520"/>
    </location>
</feature>
<evidence type="ECO:0000256" key="5">
    <source>
        <dbReference type="ARBA" id="ARBA00022906"/>
    </source>
</evidence>
<keyword evidence="3" id="KW-0813">Transport</keyword>
<keyword evidence="5" id="KW-0862">Zinc</keyword>
<dbReference type="EMBL" id="CASHTH010001965">
    <property type="protein sequence ID" value="CAI8022590.1"/>
    <property type="molecule type" value="Genomic_DNA"/>
</dbReference>
<keyword evidence="8 10" id="KW-0472">Membrane</keyword>
<feature type="region of interest" description="Disordered" evidence="9">
    <location>
        <begin position="321"/>
        <end position="347"/>
    </location>
</feature>
<feature type="transmembrane region" description="Helical" evidence="10">
    <location>
        <begin position="130"/>
        <end position="147"/>
    </location>
</feature>
<dbReference type="InterPro" id="IPR027469">
    <property type="entry name" value="Cation_efflux_TMD_sf"/>
</dbReference>
<dbReference type="SUPFAM" id="SSF160240">
    <property type="entry name" value="Cation efflux protein cytoplasmic domain-like"/>
    <property type="match status" value="1"/>
</dbReference>
<dbReference type="InterPro" id="IPR050681">
    <property type="entry name" value="CDF/SLC30A"/>
</dbReference>
<dbReference type="GO" id="GO:0005886">
    <property type="term" value="C:plasma membrane"/>
    <property type="evidence" value="ECO:0007669"/>
    <property type="project" value="TreeGrafter"/>
</dbReference>
<comment type="caution">
    <text evidence="13">The sequence shown here is derived from an EMBL/GenBank/DDBJ whole genome shotgun (WGS) entry which is preliminary data.</text>
</comment>
<dbReference type="PANTHER" id="PTHR11562">
    <property type="entry name" value="CATION EFFLUX PROTEIN/ ZINC TRANSPORTER"/>
    <property type="match status" value="1"/>
</dbReference>
<dbReference type="Proteomes" id="UP001174909">
    <property type="component" value="Unassembled WGS sequence"/>
</dbReference>
<feature type="transmembrane region" description="Helical" evidence="10">
    <location>
        <begin position="391"/>
        <end position="409"/>
    </location>
</feature>
<dbReference type="PANTHER" id="PTHR11562:SF17">
    <property type="entry name" value="RE54080P-RELATED"/>
    <property type="match status" value="1"/>
</dbReference>
<evidence type="ECO:0000256" key="4">
    <source>
        <dbReference type="ARBA" id="ARBA00022692"/>
    </source>
</evidence>
<dbReference type="NCBIfam" id="TIGR01297">
    <property type="entry name" value="CDF"/>
    <property type="match status" value="2"/>
</dbReference>
<feature type="domain" description="Cation efflux protein cytoplasmic" evidence="12">
    <location>
        <begin position="223"/>
        <end position="297"/>
    </location>
</feature>
<dbReference type="SUPFAM" id="SSF161111">
    <property type="entry name" value="Cation efflux protein transmembrane domain-like"/>
    <property type="match status" value="2"/>
</dbReference>
<evidence type="ECO:0000259" key="12">
    <source>
        <dbReference type="Pfam" id="PF16916"/>
    </source>
</evidence>
<evidence type="ECO:0000259" key="11">
    <source>
        <dbReference type="Pfam" id="PF01545"/>
    </source>
</evidence>
<feature type="transmembrane region" description="Helical" evidence="10">
    <location>
        <begin position="358"/>
        <end position="385"/>
    </location>
</feature>
<keyword evidence="5" id="KW-0864">Zinc transport</keyword>
<evidence type="ECO:0000256" key="7">
    <source>
        <dbReference type="ARBA" id="ARBA00023065"/>
    </source>
</evidence>
<keyword evidence="4 10" id="KW-0812">Transmembrane</keyword>
<proteinExistence type="inferred from homology"/>
<evidence type="ECO:0000256" key="3">
    <source>
        <dbReference type="ARBA" id="ARBA00022448"/>
    </source>
</evidence>
<feature type="transmembrane region" description="Helical" evidence="10">
    <location>
        <begin position="50"/>
        <end position="70"/>
    </location>
</feature>
<dbReference type="InterPro" id="IPR002524">
    <property type="entry name" value="Cation_efflux"/>
</dbReference>
<feature type="domain" description="Cation efflux protein transmembrane" evidence="11">
    <location>
        <begin position="358"/>
        <end position="551"/>
    </location>
</feature>
<dbReference type="Gene3D" id="1.20.1510.10">
    <property type="entry name" value="Cation efflux protein transmembrane domain"/>
    <property type="match status" value="2"/>
</dbReference>
<feature type="domain" description="Cation efflux protein transmembrane" evidence="11">
    <location>
        <begin position="24"/>
        <end position="217"/>
    </location>
</feature>
<comment type="subcellular location">
    <subcellularLocation>
        <location evidence="1">Membrane</location>
        <topology evidence="1">Multi-pass membrane protein</topology>
    </subcellularLocation>
</comment>
<feature type="transmembrane region" description="Helical" evidence="10">
    <location>
        <begin position="425"/>
        <end position="444"/>
    </location>
</feature>
<feature type="transmembrane region" description="Helical" evidence="10">
    <location>
        <begin position="91"/>
        <end position="110"/>
    </location>
</feature>
<dbReference type="InterPro" id="IPR036837">
    <property type="entry name" value="Cation_efflux_CTD_sf"/>
</dbReference>
<keyword evidence="6 10" id="KW-1133">Transmembrane helix</keyword>
<evidence type="ECO:0000313" key="13">
    <source>
        <dbReference type="EMBL" id="CAI8022590.1"/>
    </source>
</evidence>
<dbReference type="GO" id="GO:0005385">
    <property type="term" value="F:zinc ion transmembrane transporter activity"/>
    <property type="evidence" value="ECO:0007669"/>
    <property type="project" value="TreeGrafter"/>
</dbReference>
<evidence type="ECO:0000256" key="10">
    <source>
        <dbReference type="SAM" id="Phobius"/>
    </source>
</evidence>
<evidence type="ECO:0000256" key="6">
    <source>
        <dbReference type="ARBA" id="ARBA00022989"/>
    </source>
</evidence>
<protein>
    <submittedName>
        <fullName evidence="13">Zinc transporter ZitB</fullName>
    </submittedName>
</protein>
<feature type="transmembrane region" description="Helical" evidence="10">
    <location>
        <begin position="456"/>
        <end position="481"/>
    </location>
</feature>
<evidence type="ECO:0000256" key="9">
    <source>
        <dbReference type="SAM" id="MobiDB-lite"/>
    </source>
</evidence>
<accession>A0AA35S366</accession>